<name>A0A1A9VX52_GLOAU</name>
<dbReference type="Proteomes" id="UP000078200">
    <property type="component" value="Unassembled WGS sequence"/>
</dbReference>
<dbReference type="AlphaFoldDB" id="A0A1A9VX52"/>
<organism evidence="1 2">
    <name type="scientific">Glossina austeni</name>
    <name type="common">Savannah tsetse fly</name>
    <dbReference type="NCBI Taxonomy" id="7395"/>
    <lineage>
        <taxon>Eukaryota</taxon>
        <taxon>Metazoa</taxon>
        <taxon>Ecdysozoa</taxon>
        <taxon>Arthropoda</taxon>
        <taxon>Hexapoda</taxon>
        <taxon>Insecta</taxon>
        <taxon>Pterygota</taxon>
        <taxon>Neoptera</taxon>
        <taxon>Endopterygota</taxon>
        <taxon>Diptera</taxon>
        <taxon>Brachycera</taxon>
        <taxon>Muscomorpha</taxon>
        <taxon>Hippoboscoidea</taxon>
        <taxon>Glossinidae</taxon>
        <taxon>Glossina</taxon>
    </lineage>
</organism>
<dbReference type="EnsemblMetazoa" id="GAUT050500-RA">
    <property type="protein sequence ID" value="GAUT050500-PA"/>
    <property type="gene ID" value="GAUT050500"/>
</dbReference>
<accession>A0A1A9VX52</accession>
<keyword evidence="2" id="KW-1185">Reference proteome</keyword>
<evidence type="ECO:0000313" key="1">
    <source>
        <dbReference type="EnsemblMetazoa" id="GAUT050500-PA"/>
    </source>
</evidence>
<proteinExistence type="predicted"/>
<evidence type="ECO:0000313" key="2">
    <source>
        <dbReference type="Proteomes" id="UP000078200"/>
    </source>
</evidence>
<protein>
    <submittedName>
        <fullName evidence="1">Uncharacterized protein</fullName>
    </submittedName>
</protein>
<sequence>MYMKNLPRSTALSFSQSAEEINPVRLNVTISGVRFVASDTLRHSKVIATAQQLKFPIVRITLNYQFEGHKEYMVARHALLRLEQQSHSVSVHWLASSISTCVK</sequence>
<reference evidence="1" key="1">
    <citation type="submission" date="2020-05" db="UniProtKB">
        <authorList>
            <consortium name="EnsemblMetazoa"/>
        </authorList>
    </citation>
    <scope>IDENTIFICATION</scope>
    <source>
        <strain evidence="1">TTRI</strain>
    </source>
</reference>
<dbReference type="VEuPathDB" id="VectorBase:GAUT050500"/>